<dbReference type="InterPro" id="IPR024763">
    <property type="entry name" value="VPS11_C"/>
</dbReference>
<keyword evidence="14" id="KW-0496">Mitochondrion</keyword>
<dbReference type="Gene3D" id="2.130.10.10">
    <property type="entry name" value="YVTN repeat-like/Quinoprotein amine dehydrogenase"/>
    <property type="match status" value="1"/>
</dbReference>
<geneLocation type="mitochondrion" evidence="14"/>
<dbReference type="GO" id="GO:0048284">
    <property type="term" value="P:organelle fusion"/>
    <property type="evidence" value="ECO:0007669"/>
    <property type="project" value="TreeGrafter"/>
</dbReference>
<evidence type="ECO:0000256" key="8">
    <source>
        <dbReference type="ARBA" id="ARBA00029433"/>
    </source>
</evidence>
<dbReference type="SUPFAM" id="SSF50978">
    <property type="entry name" value="WD40 repeat-like"/>
    <property type="match status" value="1"/>
</dbReference>
<dbReference type="EMBL" id="OVEO01000014">
    <property type="protein sequence ID" value="SPR00302.1"/>
    <property type="molecule type" value="Genomic_DNA"/>
</dbReference>
<dbReference type="PANTHER" id="PTHR23323:SF24">
    <property type="entry name" value="VACUOLAR PROTEIN SORTING-ASSOCIATED PROTEIN 11 HOMOLOG"/>
    <property type="match status" value="1"/>
</dbReference>
<evidence type="ECO:0000256" key="11">
    <source>
        <dbReference type="PROSITE-ProRule" id="PRU01006"/>
    </source>
</evidence>
<evidence type="ECO:0000313" key="15">
    <source>
        <dbReference type="Proteomes" id="UP000290189"/>
    </source>
</evidence>
<dbReference type="InterPro" id="IPR011990">
    <property type="entry name" value="TPR-like_helical_dom_sf"/>
</dbReference>
<reference evidence="14 15" key="1">
    <citation type="submission" date="2018-03" db="EMBL/GenBank/DDBJ databases">
        <authorList>
            <person name="Fogelqvist J."/>
        </authorList>
    </citation>
    <scope>NUCLEOTIDE SEQUENCE [LARGE SCALE GENOMIC DNA]</scope>
</reference>
<keyword evidence="3" id="KW-0479">Metal-binding</keyword>
<dbReference type="SUPFAM" id="SSF48371">
    <property type="entry name" value="ARM repeat"/>
    <property type="match status" value="1"/>
</dbReference>
<evidence type="ECO:0000256" key="1">
    <source>
        <dbReference type="ARBA" id="ARBA00007070"/>
    </source>
</evidence>
<evidence type="ECO:0000256" key="3">
    <source>
        <dbReference type="ARBA" id="ARBA00022723"/>
    </source>
</evidence>
<keyword evidence="2" id="KW-0813">Transport</keyword>
<dbReference type="InterPro" id="IPR000547">
    <property type="entry name" value="Clathrin_H-chain/VPS_repeat"/>
</dbReference>
<organism evidence="14 15">
    <name type="scientific">Plasmodiophora brassicae</name>
    <name type="common">Clubroot disease agent</name>
    <dbReference type="NCBI Taxonomy" id="37360"/>
    <lineage>
        <taxon>Eukaryota</taxon>
        <taxon>Sar</taxon>
        <taxon>Rhizaria</taxon>
        <taxon>Endomyxa</taxon>
        <taxon>Phytomyxea</taxon>
        <taxon>Plasmodiophorida</taxon>
        <taxon>Plasmodiophoridae</taxon>
        <taxon>Plasmodiophora</taxon>
    </lineage>
</organism>
<dbReference type="Pfam" id="PF23356">
    <property type="entry name" value="TPR_PEP5_VPS11"/>
    <property type="match status" value="1"/>
</dbReference>
<proteinExistence type="inferred from homology"/>
<dbReference type="Proteomes" id="UP000290189">
    <property type="component" value="Unassembled WGS sequence"/>
</dbReference>
<keyword evidence="6" id="KW-0653">Protein transport</keyword>
<evidence type="ECO:0000256" key="12">
    <source>
        <dbReference type="SAM" id="Coils"/>
    </source>
</evidence>
<accession>A0A3P3YJC3</accession>
<feature type="domain" description="RING-type" evidence="13">
    <location>
        <begin position="857"/>
        <end position="899"/>
    </location>
</feature>
<dbReference type="PANTHER" id="PTHR23323">
    <property type="entry name" value="VACUOLAR PROTEIN SORTING-ASSOCIATED PROTEIN"/>
    <property type="match status" value="1"/>
</dbReference>
<evidence type="ECO:0000256" key="9">
    <source>
        <dbReference type="PIRNR" id="PIRNR007860"/>
    </source>
</evidence>
<comment type="subcellular location">
    <subcellularLocation>
        <location evidence="8">Endomembrane system</location>
        <topology evidence="8">Peripheral membrane protein</topology>
        <orientation evidence="8">Cytoplasmic side</orientation>
    </subcellularLocation>
</comment>
<dbReference type="GO" id="GO:0030674">
    <property type="term" value="F:protein-macromolecule adaptor activity"/>
    <property type="evidence" value="ECO:0007669"/>
    <property type="project" value="TreeGrafter"/>
</dbReference>
<protein>
    <recommendedName>
        <fullName evidence="9">Vacuolar protein sorting-associated protein 11 homolog</fullName>
    </recommendedName>
</protein>
<dbReference type="GO" id="GO:0006904">
    <property type="term" value="P:vesicle docking involved in exocytosis"/>
    <property type="evidence" value="ECO:0007669"/>
    <property type="project" value="TreeGrafter"/>
</dbReference>
<dbReference type="GO" id="GO:0007032">
    <property type="term" value="P:endosome organization"/>
    <property type="evidence" value="ECO:0007669"/>
    <property type="project" value="TreeGrafter"/>
</dbReference>
<feature type="repeat" description="CHCR" evidence="11">
    <location>
        <begin position="453"/>
        <end position="599"/>
    </location>
</feature>
<dbReference type="InterPro" id="IPR036322">
    <property type="entry name" value="WD40_repeat_dom_sf"/>
</dbReference>
<dbReference type="InterPro" id="IPR001841">
    <property type="entry name" value="Znf_RING"/>
</dbReference>
<evidence type="ECO:0000256" key="5">
    <source>
        <dbReference type="ARBA" id="ARBA00022833"/>
    </source>
</evidence>
<dbReference type="GO" id="GO:0030897">
    <property type="term" value="C:HOPS complex"/>
    <property type="evidence" value="ECO:0007669"/>
    <property type="project" value="TreeGrafter"/>
</dbReference>
<dbReference type="InterPro" id="IPR015943">
    <property type="entry name" value="WD40/YVTN_repeat-like_dom_sf"/>
</dbReference>
<keyword evidence="4 10" id="KW-0863">Zinc-finger</keyword>
<evidence type="ECO:0000256" key="2">
    <source>
        <dbReference type="ARBA" id="ARBA00022448"/>
    </source>
</evidence>
<gene>
    <name evidence="14" type="ORF">PLBR_LOCUS7517</name>
</gene>
<dbReference type="AlphaFoldDB" id="A0A3P3YJC3"/>
<keyword evidence="7 9" id="KW-0472">Membrane</keyword>
<dbReference type="InterPro" id="IPR016024">
    <property type="entry name" value="ARM-type_fold"/>
</dbReference>
<dbReference type="GO" id="GO:0006886">
    <property type="term" value="P:intracellular protein transport"/>
    <property type="evidence" value="ECO:0007669"/>
    <property type="project" value="UniProtKB-UniRule"/>
</dbReference>
<evidence type="ECO:0000313" key="14">
    <source>
        <dbReference type="EMBL" id="SPR00302.1"/>
    </source>
</evidence>
<evidence type="ECO:0000256" key="10">
    <source>
        <dbReference type="PROSITE-ProRule" id="PRU00175"/>
    </source>
</evidence>
<dbReference type="PROSITE" id="PS50089">
    <property type="entry name" value="ZF_RING_2"/>
    <property type="match status" value="1"/>
</dbReference>
<name>A0A3P3YJC3_PLABS</name>
<dbReference type="GO" id="GO:0007033">
    <property type="term" value="P:vacuole organization"/>
    <property type="evidence" value="ECO:0007669"/>
    <property type="project" value="TreeGrafter"/>
</dbReference>
<evidence type="ECO:0000256" key="6">
    <source>
        <dbReference type="ARBA" id="ARBA00022927"/>
    </source>
</evidence>
<dbReference type="Pfam" id="PF12451">
    <property type="entry name" value="VPS11_C"/>
    <property type="match status" value="1"/>
</dbReference>
<dbReference type="InterPro" id="IPR016528">
    <property type="entry name" value="VPS11"/>
</dbReference>
<keyword evidence="5" id="KW-0862">Zinc</keyword>
<evidence type="ECO:0000256" key="4">
    <source>
        <dbReference type="ARBA" id="ARBA00022771"/>
    </source>
</evidence>
<dbReference type="InterPro" id="IPR057308">
    <property type="entry name" value="CHCR_PEP5_VPS11"/>
</dbReference>
<sequence>MVVQKQNNGSGDVLCSAARSCLRKSDESELGPARLGTQKKSGLPAALMWPSIYTGFLFGSRRSMYSSWRRFQFFQKRVLPSGDAPPAAGDDAARLHEQGVPVVCAAAGRGQLVFGDGQGVVRVVDRDRIVTEFQAHDSVTHVIRVSHRNVLVTVGVDLERDLSPAAIKLWHMDQTEGDPVLAHEIRPFTSDKVQAAPITCVAVQDDLSHIAIGLGNGAVLLLVGDILRGRYKTYRLRHNGPCVTSVHFASSSVLFLTTTSSVSSVQVLVAGHPETMLDAADGCDMHCSAVSDTGALVVGRPSGIFFFELDDVGPCYGFESRKRSLHWFHAYLVTVSDHKSDPSKHELTVYDLRNKFIAFSGVFDAIAHVLIEWGALIVVPQHSPRKLIELTESDLTTKMDMLFKRNLFPIAISLAQSQALDQSFVMEIVKRYGDHLYEKGDYHGAMREYLDTVTPGTAYVEPSYVIRKYLDARLSDDLTAYLEALHSNSCATKLHTTLLLNCFTRAKLDEKLTAFLSNTKSNKFDVDNAIQVCMSAGYLDHALQLATKNGRTDAAIKILLAMGDFAAVCLFISKLPFEEAEACLRLHGHLLFEEAPEQTSALLERLCTEFAPSLDGKTKHRANPDEFIHLFVGRPDDLRKFLESIVAKIPNSSSTVYTTLLEVYLRSVDPSQLSSPGGTSDKILRLLSTQQTKYDPELALVLVKRYKFTAGVLFLYQKLKLYLDILEHHFQCNDANEILETCIYYGDEEPNLWLRALSYFADNARHSSNAESIQQVLRHIQETRLLPPLMVIQILSRNQSIPLAIVKDFLLQSLTYEQSLLDDDRRRIDEYRAETADIRAKIERLETQPVSFQATTCSECNAMLSEPPVIHFLCMHSYHERCMENMQTTAAGVAHCTICYADYKKIVEIDESMKASASDHEAFFHKLHDADDGFAAVAEYFGRGIVEGLQTTATTTTSARLHHDRPSI</sequence>
<dbReference type="GO" id="GO:0008270">
    <property type="term" value="F:zinc ion binding"/>
    <property type="evidence" value="ECO:0007669"/>
    <property type="project" value="UniProtKB-KW"/>
</dbReference>
<dbReference type="InterPro" id="IPR057307">
    <property type="entry name" value="PEP5_VPS11_N"/>
</dbReference>
<dbReference type="PROSITE" id="PS50236">
    <property type="entry name" value="CHCR"/>
    <property type="match status" value="1"/>
</dbReference>
<keyword evidence="12" id="KW-0175">Coiled coil</keyword>
<evidence type="ECO:0000259" key="13">
    <source>
        <dbReference type="PROSITE" id="PS50089"/>
    </source>
</evidence>
<dbReference type="PIRSF" id="PIRSF007860">
    <property type="entry name" value="VPS11"/>
    <property type="match status" value="1"/>
</dbReference>
<dbReference type="Gene3D" id="1.25.40.10">
    <property type="entry name" value="Tetratricopeptide repeat domain"/>
    <property type="match status" value="1"/>
</dbReference>
<feature type="coiled-coil region" evidence="12">
    <location>
        <begin position="821"/>
        <end position="848"/>
    </location>
</feature>
<comment type="similarity">
    <text evidence="1 9">Belongs to the VPS11 family.</text>
</comment>
<evidence type="ECO:0000256" key="7">
    <source>
        <dbReference type="ARBA" id="ARBA00023136"/>
    </source>
</evidence>
<dbReference type="GO" id="GO:0005768">
    <property type="term" value="C:endosome"/>
    <property type="evidence" value="ECO:0007669"/>
    <property type="project" value="TreeGrafter"/>
</dbReference>
<dbReference type="Pfam" id="PF23341">
    <property type="entry name" value="PEP5_VPS11_N"/>
    <property type="match status" value="1"/>
</dbReference>